<comment type="caution">
    <text evidence="8">The sequence shown here is derived from an EMBL/GenBank/DDBJ whole genome shotgun (WGS) entry which is preliminary data.</text>
</comment>
<reference evidence="8 9" key="1">
    <citation type="submission" date="2021-01" db="EMBL/GenBank/DDBJ databases">
        <title>Whole genome shotgun sequence of Cellulomonas phragmiteti NBRC 110785.</title>
        <authorList>
            <person name="Komaki H."/>
            <person name="Tamura T."/>
        </authorList>
    </citation>
    <scope>NUCLEOTIDE SEQUENCE [LARGE SCALE GENOMIC DNA]</scope>
    <source>
        <strain evidence="8 9">NBRC 110785</strain>
    </source>
</reference>
<sequence length="139" mass="15508">MDDGPTTAPTGARAPEATAWGHKARRSLSRYRVMAWITGVMLLVLCVEMVLKYVLQLPGFNVEGDWRNEAARIVAMVHGWVYVVYLVTVFDLWSTLRWRLGRLVTMAAAGVVPVMSFVLERRVHADARQRIDAAAGPQA</sequence>
<comment type="subcellular location">
    <subcellularLocation>
        <location evidence="1">Cell membrane</location>
        <topology evidence="1">Multi-pass membrane protein</topology>
    </subcellularLocation>
</comment>
<evidence type="ECO:0000256" key="2">
    <source>
        <dbReference type="ARBA" id="ARBA00022475"/>
    </source>
</evidence>
<feature type="transmembrane region" description="Helical" evidence="6">
    <location>
        <begin position="100"/>
        <end position="119"/>
    </location>
</feature>
<gene>
    <name evidence="8" type="ORF">Cph01nite_08440</name>
</gene>
<dbReference type="EMBL" id="BONP01000003">
    <property type="protein sequence ID" value="GIG39082.1"/>
    <property type="molecule type" value="Genomic_DNA"/>
</dbReference>
<dbReference type="PANTHER" id="PTHR40077">
    <property type="entry name" value="MEMBRANE PROTEIN-RELATED"/>
    <property type="match status" value="1"/>
</dbReference>
<accession>A0ABQ4DJC2</accession>
<keyword evidence="2" id="KW-1003">Cell membrane</keyword>
<feature type="domain" description="DUF3817" evidence="7">
    <location>
        <begin position="28"/>
        <end position="124"/>
    </location>
</feature>
<proteinExistence type="predicted"/>
<dbReference type="NCBIfam" id="TIGR03954">
    <property type="entry name" value="integ_memb_HG"/>
    <property type="match status" value="1"/>
</dbReference>
<organism evidence="8 9">
    <name type="scientific">Cellulomonas phragmiteti</name>
    <dbReference type="NCBI Taxonomy" id="478780"/>
    <lineage>
        <taxon>Bacteria</taxon>
        <taxon>Bacillati</taxon>
        <taxon>Actinomycetota</taxon>
        <taxon>Actinomycetes</taxon>
        <taxon>Micrococcales</taxon>
        <taxon>Cellulomonadaceae</taxon>
        <taxon>Cellulomonas</taxon>
    </lineage>
</organism>
<name>A0ABQ4DJC2_9CELL</name>
<protein>
    <submittedName>
        <fullName evidence="8">Membrane protein</fullName>
    </submittedName>
</protein>
<dbReference type="InterPro" id="IPR023845">
    <property type="entry name" value="DUF3817_TM"/>
</dbReference>
<keyword evidence="3 6" id="KW-0812">Transmembrane</keyword>
<keyword evidence="5 6" id="KW-0472">Membrane</keyword>
<feature type="transmembrane region" description="Helical" evidence="6">
    <location>
        <begin position="33"/>
        <end position="55"/>
    </location>
</feature>
<feature type="transmembrane region" description="Helical" evidence="6">
    <location>
        <begin position="75"/>
        <end position="93"/>
    </location>
</feature>
<evidence type="ECO:0000256" key="3">
    <source>
        <dbReference type="ARBA" id="ARBA00022692"/>
    </source>
</evidence>
<dbReference type="PANTHER" id="PTHR40077:SF2">
    <property type="entry name" value="MEMBRANE PROTEIN"/>
    <property type="match status" value="1"/>
</dbReference>
<evidence type="ECO:0000256" key="1">
    <source>
        <dbReference type="ARBA" id="ARBA00004651"/>
    </source>
</evidence>
<dbReference type="RefSeq" id="WP_373307540.1">
    <property type="nucleotide sequence ID" value="NZ_BONP01000003.1"/>
</dbReference>
<evidence type="ECO:0000256" key="5">
    <source>
        <dbReference type="ARBA" id="ARBA00023136"/>
    </source>
</evidence>
<evidence type="ECO:0000313" key="8">
    <source>
        <dbReference type="EMBL" id="GIG39082.1"/>
    </source>
</evidence>
<evidence type="ECO:0000256" key="4">
    <source>
        <dbReference type="ARBA" id="ARBA00022989"/>
    </source>
</evidence>
<evidence type="ECO:0000313" key="9">
    <source>
        <dbReference type="Proteomes" id="UP000614741"/>
    </source>
</evidence>
<keyword evidence="4 6" id="KW-1133">Transmembrane helix</keyword>
<dbReference type="Pfam" id="PF12823">
    <property type="entry name" value="DUF3817"/>
    <property type="match status" value="1"/>
</dbReference>
<dbReference type="Proteomes" id="UP000614741">
    <property type="component" value="Unassembled WGS sequence"/>
</dbReference>
<evidence type="ECO:0000259" key="7">
    <source>
        <dbReference type="Pfam" id="PF12823"/>
    </source>
</evidence>
<keyword evidence="9" id="KW-1185">Reference proteome</keyword>
<evidence type="ECO:0000256" key="6">
    <source>
        <dbReference type="SAM" id="Phobius"/>
    </source>
</evidence>